<evidence type="ECO:0000313" key="8">
    <source>
        <dbReference type="EMBL" id="CAL5137299.1"/>
    </source>
</evidence>
<keyword evidence="5" id="KW-0963">Cytoplasm</keyword>
<protein>
    <submittedName>
        <fullName evidence="8">Uncharacterized protein</fullName>
    </submittedName>
</protein>
<sequence>MCDLSKNKVGLYLPQTAIEQLSDPPDAIDSSRKSELRTLLSREQGGTLDLLKMSACAWTYQAVDQTLLRWNVAVLLSPDFGFFTYTGNAVRPAGCFAADLLKGLDLKCPLSLTWLECLGEVLKNLPVDLKLPPELCTVLYISSLLGSPLFLASLTSNLPTHSSNVPGLISGLSNIGLSALNCFHEIAERKDLCRQFRAEHLHFVLCVIQSHLAILSGKVPLQLSDRQNIEVLDAVVPGIISDYKKKLLNILHSSMLSFFCCLTDSSLPDQFRDFERLRLIELLLDFTFFTTDLDFYISCLNLWSSYFDFVNTQYRPLLTFEKRLLSHLLYPDSAKFLDTLEDSRWNENEFCSDRRTDESLMTVILDEDSGLTGKHEPSEYQTFLHESLLLLYRADEMNPTFLLNAIVERYREGFSDFHGMTELPDLLCSGRISSAPSAKH</sequence>
<keyword evidence="7" id="KW-0539">Nucleus</keyword>
<keyword evidence="4" id="KW-0813">Transport</keyword>
<accession>A0AAV2TLY1</accession>
<dbReference type="GO" id="GO:0005049">
    <property type="term" value="F:nuclear export signal receptor activity"/>
    <property type="evidence" value="ECO:0007669"/>
    <property type="project" value="InterPro"/>
</dbReference>
<evidence type="ECO:0000313" key="9">
    <source>
        <dbReference type="Proteomes" id="UP001497525"/>
    </source>
</evidence>
<name>A0AAV2TLY1_CALDB</name>
<organism evidence="8 9">
    <name type="scientific">Calicophoron daubneyi</name>
    <name type="common">Rumen fluke</name>
    <name type="synonym">Paramphistomum daubneyi</name>
    <dbReference type="NCBI Taxonomy" id="300641"/>
    <lineage>
        <taxon>Eukaryota</taxon>
        <taxon>Metazoa</taxon>
        <taxon>Spiralia</taxon>
        <taxon>Lophotrochozoa</taxon>
        <taxon>Platyhelminthes</taxon>
        <taxon>Trematoda</taxon>
        <taxon>Digenea</taxon>
        <taxon>Plagiorchiida</taxon>
        <taxon>Pronocephalata</taxon>
        <taxon>Paramphistomoidea</taxon>
        <taxon>Paramphistomidae</taxon>
        <taxon>Calicophoron</taxon>
    </lineage>
</organism>
<dbReference type="GO" id="GO:0006611">
    <property type="term" value="P:protein export from nucleus"/>
    <property type="evidence" value="ECO:0007669"/>
    <property type="project" value="InterPro"/>
</dbReference>
<dbReference type="AlphaFoldDB" id="A0AAV2TLY1"/>
<gene>
    <name evidence="8" type="ORF">CDAUBV1_LOCUS11626</name>
</gene>
<reference evidence="8" key="1">
    <citation type="submission" date="2024-06" db="EMBL/GenBank/DDBJ databases">
        <authorList>
            <person name="Liu X."/>
            <person name="Lenzi L."/>
            <person name="Haldenby T S."/>
            <person name="Uol C."/>
        </authorList>
    </citation>
    <scope>NUCLEOTIDE SEQUENCE</scope>
</reference>
<evidence type="ECO:0000256" key="3">
    <source>
        <dbReference type="ARBA" id="ARBA00009466"/>
    </source>
</evidence>
<evidence type="ECO:0000256" key="6">
    <source>
        <dbReference type="ARBA" id="ARBA00022927"/>
    </source>
</evidence>
<keyword evidence="6" id="KW-0653">Protein transport</keyword>
<proteinExistence type="inferred from homology"/>
<dbReference type="GO" id="GO:0005634">
    <property type="term" value="C:nucleus"/>
    <property type="evidence" value="ECO:0007669"/>
    <property type="project" value="UniProtKB-SubCell"/>
</dbReference>
<evidence type="ECO:0000256" key="4">
    <source>
        <dbReference type="ARBA" id="ARBA00022448"/>
    </source>
</evidence>
<evidence type="ECO:0000256" key="5">
    <source>
        <dbReference type="ARBA" id="ARBA00022490"/>
    </source>
</evidence>
<evidence type="ECO:0000256" key="7">
    <source>
        <dbReference type="ARBA" id="ARBA00023242"/>
    </source>
</evidence>
<evidence type="ECO:0000256" key="1">
    <source>
        <dbReference type="ARBA" id="ARBA00004123"/>
    </source>
</evidence>
<dbReference type="PANTHER" id="PTHR21452:SF4">
    <property type="entry name" value="EXPORTIN-6"/>
    <property type="match status" value="1"/>
</dbReference>
<dbReference type="EMBL" id="CAXLJL010000379">
    <property type="protein sequence ID" value="CAL5137299.1"/>
    <property type="molecule type" value="Genomic_DNA"/>
</dbReference>
<comment type="similarity">
    <text evidence="3">Belongs to the exportin family.</text>
</comment>
<dbReference type="GO" id="GO:0005737">
    <property type="term" value="C:cytoplasm"/>
    <property type="evidence" value="ECO:0007669"/>
    <property type="project" value="UniProtKB-SubCell"/>
</dbReference>
<evidence type="ECO:0000256" key="2">
    <source>
        <dbReference type="ARBA" id="ARBA00004496"/>
    </source>
</evidence>
<comment type="caution">
    <text evidence="8">The sequence shown here is derived from an EMBL/GenBank/DDBJ whole genome shotgun (WGS) entry which is preliminary data.</text>
</comment>
<dbReference type="PANTHER" id="PTHR21452">
    <property type="entry name" value="EXPORTIN-6"/>
    <property type="match status" value="1"/>
</dbReference>
<comment type="subcellular location">
    <subcellularLocation>
        <location evidence="2">Cytoplasm</location>
    </subcellularLocation>
    <subcellularLocation>
        <location evidence="1">Nucleus</location>
    </subcellularLocation>
</comment>
<dbReference type="InterPro" id="IPR040016">
    <property type="entry name" value="XPO6"/>
</dbReference>
<dbReference type="Proteomes" id="UP001497525">
    <property type="component" value="Unassembled WGS sequence"/>
</dbReference>